<evidence type="ECO:0000313" key="4">
    <source>
        <dbReference type="Proteomes" id="UP000011508"/>
    </source>
</evidence>
<dbReference type="EMBL" id="AOLM01000012">
    <property type="protein sequence ID" value="ELZ94588.1"/>
    <property type="molecule type" value="Genomic_DNA"/>
</dbReference>
<organism evidence="3 4">
    <name type="scientific">Haloferax sulfurifontis ATCC BAA-897</name>
    <dbReference type="NCBI Taxonomy" id="662480"/>
    <lineage>
        <taxon>Archaea</taxon>
        <taxon>Methanobacteriati</taxon>
        <taxon>Methanobacteriota</taxon>
        <taxon>Stenosarchaea group</taxon>
        <taxon>Halobacteria</taxon>
        <taxon>Halobacteriales</taxon>
        <taxon>Haloferacaceae</taxon>
        <taxon>Haloferax</taxon>
    </lineage>
</organism>
<protein>
    <recommendedName>
        <fullName evidence="2">PLD phosphodiesterase domain-containing protein</fullName>
    </recommendedName>
</protein>
<proteinExistence type="predicted"/>
<accession>M0IFG9</accession>
<comment type="caution">
    <text evidence="3">The sequence shown here is derived from an EMBL/GenBank/DDBJ whole genome shotgun (WGS) entry which is preliminary data.</text>
</comment>
<dbReference type="AlphaFoldDB" id="M0IFG9"/>
<dbReference type="InterPro" id="IPR025202">
    <property type="entry name" value="PLD-like_dom"/>
</dbReference>
<evidence type="ECO:0000256" key="1">
    <source>
        <dbReference type="SAM" id="MobiDB-lite"/>
    </source>
</evidence>
<dbReference type="GO" id="GO:0003824">
    <property type="term" value="F:catalytic activity"/>
    <property type="evidence" value="ECO:0007669"/>
    <property type="project" value="InterPro"/>
</dbReference>
<dbReference type="SUPFAM" id="SSF56024">
    <property type="entry name" value="Phospholipase D/nuclease"/>
    <property type="match status" value="1"/>
</dbReference>
<keyword evidence="4" id="KW-1185">Reference proteome</keyword>
<evidence type="ECO:0000259" key="2">
    <source>
        <dbReference type="PROSITE" id="PS50035"/>
    </source>
</evidence>
<reference evidence="3 4" key="1">
    <citation type="journal article" date="2014" name="PLoS Genet.">
        <title>Phylogenetically driven sequencing of extremely halophilic archaea reveals strategies for static and dynamic osmo-response.</title>
        <authorList>
            <person name="Becker E.A."/>
            <person name="Seitzer P.M."/>
            <person name="Tritt A."/>
            <person name="Larsen D."/>
            <person name="Krusor M."/>
            <person name="Yao A.I."/>
            <person name="Wu D."/>
            <person name="Madern D."/>
            <person name="Eisen J.A."/>
            <person name="Darling A.E."/>
            <person name="Facciotti M.T."/>
        </authorList>
    </citation>
    <scope>NUCLEOTIDE SEQUENCE [LARGE SCALE GENOMIC DNA]</scope>
    <source>
        <strain evidence="3 4">ATCC BAA-897</strain>
    </source>
</reference>
<evidence type="ECO:0000313" key="3">
    <source>
        <dbReference type="EMBL" id="ELZ94588.1"/>
    </source>
</evidence>
<dbReference type="Proteomes" id="UP000011508">
    <property type="component" value="Unassembled WGS sequence"/>
</dbReference>
<feature type="domain" description="PLD phosphodiesterase" evidence="2">
    <location>
        <begin position="88"/>
        <end position="114"/>
    </location>
</feature>
<dbReference type="InterPro" id="IPR001736">
    <property type="entry name" value="PLipase_D/transphosphatidylase"/>
</dbReference>
<dbReference type="RefSeq" id="WP_007274542.1">
    <property type="nucleotide sequence ID" value="NZ_AOLM01000012.1"/>
</dbReference>
<dbReference type="Gene3D" id="3.30.870.10">
    <property type="entry name" value="Endonuclease Chain A"/>
    <property type="match status" value="1"/>
</dbReference>
<dbReference type="PROSITE" id="PS50035">
    <property type="entry name" value="PLD"/>
    <property type="match status" value="1"/>
</dbReference>
<name>M0IFG9_9EURY</name>
<dbReference type="Pfam" id="PF13091">
    <property type="entry name" value="PLDc_2"/>
    <property type="match status" value="1"/>
</dbReference>
<feature type="compositionally biased region" description="Polar residues" evidence="1">
    <location>
        <begin position="159"/>
        <end position="175"/>
    </location>
</feature>
<feature type="region of interest" description="Disordered" evidence="1">
    <location>
        <begin position="158"/>
        <end position="197"/>
    </location>
</feature>
<sequence>MSRLLYHTEEGYNRGESPFDRAIRETADSEEAKIVCPYISPTYVKSILRDVDNWRIITDVVAWVGAFHGESREEICKFIEEHQDRVHHFRHIHAKVVLSDDSAVLGSANLTEKGVVGRTEMGVEFNEEAKIKELREWFTRLWSESSPVDLEELDELIHTSPSGSSTHSRPTSLTSDAPRVNASFVQDTEPPIAGSIEVDDDGHRALVNRVQLAPSREWADSFFDLLSDLIAATGLTEDDSELVTAIPQKKRISISINRRMVLGAFFTGKAKTGFIIGEETENLDELIEKADGYLDFSANTGEDEEKTPHWVEYEGTPERMLTPTFRREWMKAAICEAQRASGSIHQSSHQPLVYQAAVNQNYRNQVLNEVFPNDV</sequence>
<dbReference type="OrthoDB" id="275300at2157"/>
<gene>
    <name evidence="3" type="ORF">C441_07545</name>
</gene>